<feature type="compositionally biased region" description="Basic and acidic residues" evidence="1">
    <location>
        <begin position="335"/>
        <end position="344"/>
    </location>
</feature>
<feature type="compositionally biased region" description="Basic and acidic residues" evidence="1">
    <location>
        <begin position="192"/>
        <end position="209"/>
    </location>
</feature>
<dbReference type="EMBL" id="BFAA01035022">
    <property type="protein sequence ID" value="GCB82799.1"/>
    <property type="molecule type" value="Genomic_DNA"/>
</dbReference>
<feature type="compositionally biased region" description="Polar residues" evidence="1">
    <location>
        <begin position="137"/>
        <end position="147"/>
    </location>
</feature>
<feature type="compositionally biased region" description="Basic and acidic residues" evidence="1">
    <location>
        <begin position="216"/>
        <end position="240"/>
    </location>
</feature>
<evidence type="ECO:0000313" key="2">
    <source>
        <dbReference type="EMBL" id="GCB82799.1"/>
    </source>
</evidence>
<proteinExistence type="predicted"/>
<dbReference type="STRING" id="75743.A0A401QBP6"/>
<name>A0A401QBP6_SCYTO</name>
<dbReference type="OrthoDB" id="5914531at2759"/>
<reference evidence="2 3" key="1">
    <citation type="journal article" date="2018" name="Nat. Ecol. Evol.">
        <title>Shark genomes provide insights into elasmobranch evolution and the origin of vertebrates.</title>
        <authorList>
            <person name="Hara Y"/>
            <person name="Yamaguchi K"/>
            <person name="Onimaru K"/>
            <person name="Kadota M"/>
            <person name="Koyanagi M"/>
            <person name="Keeley SD"/>
            <person name="Tatsumi K"/>
            <person name="Tanaka K"/>
            <person name="Motone F"/>
            <person name="Kageyama Y"/>
            <person name="Nozu R"/>
            <person name="Adachi N"/>
            <person name="Nishimura O"/>
            <person name="Nakagawa R"/>
            <person name="Tanegashima C"/>
            <person name="Kiyatake I"/>
            <person name="Matsumoto R"/>
            <person name="Murakumo K"/>
            <person name="Nishida K"/>
            <person name="Terakita A"/>
            <person name="Kuratani S"/>
            <person name="Sato K"/>
            <person name="Hyodo S Kuraku.S."/>
        </authorList>
    </citation>
    <scope>NUCLEOTIDE SEQUENCE [LARGE SCALE GENOMIC DNA]</scope>
</reference>
<evidence type="ECO:0000256" key="1">
    <source>
        <dbReference type="SAM" id="MobiDB-lite"/>
    </source>
</evidence>
<feature type="compositionally biased region" description="Basic and acidic residues" evidence="1">
    <location>
        <begin position="49"/>
        <end position="66"/>
    </location>
</feature>
<dbReference type="Proteomes" id="UP000288216">
    <property type="component" value="Unassembled WGS sequence"/>
</dbReference>
<dbReference type="AlphaFoldDB" id="A0A401QBP6"/>
<sequence>MAKWFRDFQLSLKTRPKLEGAGAARGGTDYEGANRNRRAAQGEVSARATGREAKGVAERGESEPGKPGKAANAGTQGKSAGTPGKPGGSTLLRGKTEPNKNLIRGKNPAGLIKNGLTIKRDIGRPPKGSGEIGNSVPGKNNKNSNADPGNGEEIQGKPVKSPSSRQVAGKSGQGFSGKLGLNPGKIAGRGPARPEPKPDPKAGKADPKGGKGGAPKAERADAKSGKADPKGGKADLKTGKSETQAGKTPDLKGGTADPKSGKTAGQGPGKTGLNLGKITGTSPGKNVPKSGKAGPCPGKTGLNLGKLSVRNSGKAGLNPGKLTGPGYISAKHRLIKVENQEKNGKNTANRIPNAAEDEESGKAKQDTVGGRLIPRHCETASRNSLTCYIGTVGRR</sequence>
<feature type="region of interest" description="Disordered" evidence="1">
    <location>
        <begin position="13"/>
        <end position="370"/>
    </location>
</feature>
<organism evidence="2 3">
    <name type="scientific">Scyliorhinus torazame</name>
    <name type="common">Cloudy catshark</name>
    <name type="synonym">Catulus torazame</name>
    <dbReference type="NCBI Taxonomy" id="75743"/>
    <lineage>
        <taxon>Eukaryota</taxon>
        <taxon>Metazoa</taxon>
        <taxon>Chordata</taxon>
        <taxon>Craniata</taxon>
        <taxon>Vertebrata</taxon>
        <taxon>Chondrichthyes</taxon>
        <taxon>Elasmobranchii</taxon>
        <taxon>Galeomorphii</taxon>
        <taxon>Galeoidea</taxon>
        <taxon>Carcharhiniformes</taxon>
        <taxon>Scyliorhinidae</taxon>
        <taxon>Scyliorhinus</taxon>
    </lineage>
</organism>
<accession>A0A401QBP6</accession>
<protein>
    <submittedName>
        <fullName evidence="2">Uncharacterized protein</fullName>
    </submittedName>
</protein>
<keyword evidence="3" id="KW-1185">Reference proteome</keyword>
<evidence type="ECO:0000313" key="3">
    <source>
        <dbReference type="Proteomes" id="UP000288216"/>
    </source>
</evidence>
<gene>
    <name evidence="2" type="ORF">scyTo_0023870</name>
</gene>
<comment type="caution">
    <text evidence="2">The sequence shown here is derived from an EMBL/GenBank/DDBJ whole genome shotgun (WGS) entry which is preliminary data.</text>
</comment>